<evidence type="ECO:0000313" key="1">
    <source>
        <dbReference type="EMBL" id="KAJ8468617.1"/>
    </source>
</evidence>
<proteinExistence type="predicted"/>
<comment type="caution">
    <text evidence="1">The sequence shown here is derived from an EMBL/GenBank/DDBJ whole genome shotgun (WGS) entry which is preliminary data.</text>
</comment>
<keyword evidence="2" id="KW-1185">Reference proteome</keyword>
<reference evidence="1" key="1">
    <citation type="submission" date="2022-11" db="EMBL/GenBank/DDBJ databases">
        <title>Genome Sequence of Cubamyces cubensis.</title>
        <authorList>
            <person name="Buettner E."/>
        </authorList>
    </citation>
    <scope>NUCLEOTIDE SEQUENCE</scope>
    <source>
        <strain evidence="1">MPL-01</strain>
    </source>
</reference>
<sequence>MSANDRVSFINDLEIYNDPALTAAAASDSATVNGGATVSYVANLTGEMKARLQPNDVINSTLLAQLASDKKYPGRPMNRMKEWYDNYRTVLAQVGWTVQAFNMSEIGNSNSYGSVDKLVLQLAAAYLTGGELALFQKMITALTESKNGNAVKIFDSKAGYFNDASFQVGVASNSGGNAMFKIGTYQYNSSDRITSVLFFKFGSSKVSFFAGNQTMVLNENVYAQVRAAVLEKLGANAKTLVLGIEI</sequence>
<dbReference type="Proteomes" id="UP001215151">
    <property type="component" value="Unassembled WGS sequence"/>
</dbReference>
<evidence type="ECO:0000313" key="2">
    <source>
        <dbReference type="Proteomes" id="UP001215151"/>
    </source>
</evidence>
<organism evidence="1 2">
    <name type="scientific">Trametes cubensis</name>
    <dbReference type="NCBI Taxonomy" id="1111947"/>
    <lineage>
        <taxon>Eukaryota</taxon>
        <taxon>Fungi</taxon>
        <taxon>Dikarya</taxon>
        <taxon>Basidiomycota</taxon>
        <taxon>Agaricomycotina</taxon>
        <taxon>Agaricomycetes</taxon>
        <taxon>Polyporales</taxon>
        <taxon>Polyporaceae</taxon>
        <taxon>Trametes</taxon>
    </lineage>
</organism>
<accession>A0AAD7X881</accession>
<name>A0AAD7X881_9APHY</name>
<dbReference type="AlphaFoldDB" id="A0AAD7X881"/>
<protein>
    <submittedName>
        <fullName evidence="1">Uncharacterized protein</fullName>
    </submittedName>
</protein>
<dbReference type="EMBL" id="JAPEVG010000328">
    <property type="protein sequence ID" value="KAJ8468617.1"/>
    <property type="molecule type" value="Genomic_DNA"/>
</dbReference>
<gene>
    <name evidence="1" type="ORF">ONZ51_g9519</name>
</gene>